<evidence type="ECO:0000256" key="8">
    <source>
        <dbReference type="PIRSR" id="PIRSR600760-2"/>
    </source>
</evidence>
<dbReference type="EMBL" id="AOIN01000038">
    <property type="protein sequence ID" value="ELZ02244.1"/>
    <property type="molecule type" value="Genomic_DNA"/>
</dbReference>
<proteinExistence type="inferred from homology"/>
<keyword evidence="3 8" id="KW-0479">Metal-binding</keyword>
<evidence type="ECO:0000256" key="7">
    <source>
        <dbReference type="ARBA" id="ARBA00038103"/>
    </source>
</evidence>
<dbReference type="PANTHER" id="PTHR20854:SF4">
    <property type="entry name" value="INOSITOL-1-MONOPHOSPHATASE-RELATED"/>
    <property type="match status" value="1"/>
</dbReference>
<name>M0AXU7_9EURY</name>
<dbReference type="GO" id="GO:0008934">
    <property type="term" value="F:inositol monophosphate 1-phosphatase activity"/>
    <property type="evidence" value="ECO:0007669"/>
    <property type="project" value="TreeGrafter"/>
</dbReference>
<keyword evidence="6" id="KW-0119">Carbohydrate metabolism</keyword>
<evidence type="ECO:0000256" key="1">
    <source>
        <dbReference type="ARBA" id="ARBA00001273"/>
    </source>
</evidence>
<dbReference type="GO" id="GO:0046872">
    <property type="term" value="F:metal ion binding"/>
    <property type="evidence" value="ECO:0007669"/>
    <property type="project" value="UniProtKB-KW"/>
</dbReference>
<protein>
    <recommendedName>
        <fullName evidence="2">fructose-bisphosphatase</fullName>
        <ecNumber evidence="2">3.1.3.11</ecNumber>
    </recommendedName>
</protein>
<dbReference type="Gene3D" id="3.30.540.10">
    <property type="entry name" value="Fructose-1,6-Bisphosphatase, subunit A, domain 1"/>
    <property type="match status" value="1"/>
</dbReference>
<dbReference type="PROSITE" id="PS00629">
    <property type="entry name" value="IMP_1"/>
    <property type="match status" value="1"/>
</dbReference>
<keyword evidence="10" id="KW-1185">Reference proteome</keyword>
<organism evidence="9 10">
    <name type="scientific">Natrialba chahannaoensis JCM 10990</name>
    <dbReference type="NCBI Taxonomy" id="1227492"/>
    <lineage>
        <taxon>Archaea</taxon>
        <taxon>Methanobacteriati</taxon>
        <taxon>Methanobacteriota</taxon>
        <taxon>Stenosarchaea group</taxon>
        <taxon>Halobacteria</taxon>
        <taxon>Halobacteriales</taxon>
        <taxon>Natrialbaceae</taxon>
        <taxon>Natrialba</taxon>
    </lineage>
</organism>
<keyword evidence="4" id="KW-0378">Hydrolase</keyword>
<dbReference type="SUPFAM" id="SSF56655">
    <property type="entry name" value="Carbohydrate phosphatase"/>
    <property type="match status" value="1"/>
</dbReference>
<dbReference type="InterPro" id="IPR020583">
    <property type="entry name" value="Inositol_monoP_metal-BS"/>
</dbReference>
<dbReference type="AlphaFoldDB" id="M0AXU7"/>
<evidence type="ECO:0000313" key="10">
    <source>
        <dbReference type="Proteomes" id="UP000011693"/>
    </source>
</evidence>
<evidence type="ECO:0000256" key="6">
    <source>
        <dbReference type="ARBA" id="ARBA00023277"/>
    </source>
</evidence>
<evidence type="ECO:0000256" key="2">
    <source>
        <dbReference type="ARBA" id="ARBA00013093"/>
    </source>
</evidence>
<keyword evidence="5 8" id="KW-0460">Magnesium</keyword>
<dbReference type="InterPro" id="IPR000760">
    <property type="entry name" value="Inositol_monophosphatase-like"/>
</dbReference>
<dbReference type="PANTHER" id="PTHR20854">
    <property type="entry name" value="INOSITOL MONOPHOSPHATASE"/>
    <property type="match status" value="1"/>
</dbReference>
<comment type="similarity">
    <text evidence="7">Belongs to the inositol monophosphatase superfamily. FBPase class 4 family.</text>
</comment>
<feature type="binding site" evidence="8">
    <location>
        <position position="99"/>
    </location>
    <ligand>
        <name>Mg(2+)</name>
        <dbReference type="ChEBI" id="CHEBI:18420"/>
        <label>1</label>
        <note>catalytic</note>
    </ligand>
</feature>
<sequence length="282" mass="30518">MTGDAVVGMNTSLDRIESTAIEACTAGGSYLREAYRTEDTEADRLEHDVKSSADTASEARMLGVIQSQFPTHRIDAEESGTHAGAGDDDSPYEWIVDPLDGTNNFESGLPSFASAVTVCESADPVLGVVYVPLLDDLYVARRGRGVRYNGRPVAATQAPEAGTETDTYHEPSTATVVSVIGHDVKRDPDHRAVSESINRALESTCKRRLESWSPTVHWGLLACGRLDGIVCYRPDREEQLLGELLAGESGLRVERGTDWYVAAVSDVLADELEDIATTRVDS</sequence>
<dbReference type="Pfam" id="PF00459">
    <property type="entry name" value="Inositol_P"/>
    <property type="match status" value="1"/>
</dbReference>
<evidence type="ECO:0000313" key="9">
    <source>
        <dbReference type="EMBL" id="ELZ02244.1"/>
    </source>
</evidence>
<evidence type="ECO:0000256" key="4">
    <source>
        <dbReference type="ARBA" id="ARBA00022801"/>
    </source>
</evidence>
<feature type="binding site" evidence="8">
    <location>
        <position position="77"/>
    </location>
    <ligand>
        <name>Mg(2+)</name>
        <dbReference type="ChEBI" id="CHEBI:18420"/>
        <label>1</label>
        <note>catalytic</note>
    </ligand>
</feature>
<evidence type="ECO:0000256" key="3">
    <source>
        <dbReference type="ARBA" id="ARBA00022723"/>
    </source>
</evidence>
<dbReference type="PATRIC" id="fig|1227492.4.peg.1067"/>
<dbReference type="GO" id="GO:0007165">
    <property type="term" value="P:signal transduction"/>
    <property type="evidence" value="ECO:0007669"/>
    <property type="project" value="TreeGrafter"/>
</dbReference>
<gene>
    <name evidence="9" type="ORF">C482_05516</name>
</gene>
<evidence type="ECO:0000256" key="5">
    <source>
        <dbReference type="ARBA" id="ARBA00022842"/>
    </source>
</evidence>
<dbReference type="PRINTS" id="PR00377">
    <property type="entry name" value="IMPHPHTASES"/>
</dbReference>
<comment type="catalytic activity">
    <reaction evidence="1">
        <text>beta-D-fructose 1,6-bisphosphate + H2O = beta-D-fructose 6-phosphate + phosphate</text>
        <dbReference type="Rhea" id="RHEA:11064"/>
        <dbReference type="ChEBI" id="CHEBI:15377"/>
        <dbReference type="ChEBI" id="CHEBI:32966"/>
        <dbReference type="ChEBI" id="CHEBI:43474"/>
        <dbReference type="ChEBI" id="CHEBI:57634"/>
        <dbReference type="EC" id="3.1.3.11"/>
    </reaction>
</comment>
<accession>M0AXU7</accession>
<feature type="binding site" evidence="8">
    <location>
        <position position="97"/>
    </location>
    <ligand>
        <name>Mg(2+)</name>
        <dbReference type="ChEBI" id="CHEBI:18420"/>
        <label>1</label>
        <note>catalytic</note>
    </ligand>
</feature>
<dbReference type="GO" id="GO:0006020">
    <property type="term" value="P:inositol metabolic process"/>
    <property type="evidence" value="ECO:0007669"/>
    <property type="project" value="TreeGrafter"/>
</dbReference>
<comment type="caution">
    <text evidence="9">The sequence shown here is derived from an EMBL/GenBank/DDBJ whole genome shotgun (WGS) entry which is preliminary data.</text>
</comment>
<dbReference type="GO" id="GO:0042132">
    <property type="term" value="F:fructose 1,6-bisphosphate 1-phosphatase activity"/>
    <property type="evidence" value="ECO:0007669"/>
    <property type="project" value="UniProtKB-EC"/>
</dbReference>
<feature type="binding site" evidence="8">
    <location>
        <position position="100"/>
    </location>
    <ligand>
        <name>Mg(2+)</name>
        <dbReference type="ChEBI" id="CHEBI:18420"/>
        <label>1</label>
        <note>catalytic</note>
    </ligand>
</feature>
<reference evidence="9 10" key="1">
    <citation type="journal article" date="2014" name="PLoS Genet.">
        <title>Phylogenetically driven sequencing of extremely halophilic archaea reveals strategies for static and dynamic osmo-response.</title>
        <authorList>
            <person name="Becker E.A."/>
            <person name="Seitzer P.M."/>
            <person name="Tritt A."/>
            <person name="Larsen D."/>
            <person name="Krusor M."/>
            <person name="Yao A.I."/>
            <person name="Wu D."/>
            <person name="Madern D."/>
            <person name="Eisen J.A."/>
            <person name="Darling A.E."/>
            <person name="Facciotti M.T."/>
        </authorList>
    </citation>
    <scope>NUCLEOTIDE SEQUENCE [LARGE SCALE GENOMIC DNA]</scope>
    <source>
        <strain evidence="9 10">JCM 10990</strain>
    </source>
</reference>
<dbReference type="EC" id="3.1.3.11" evidence="2"/>
<dbReference type="Proteomes" id="UP000011693">
    <property type="component" value="Unassembled WGS sequence"/>
</dbReference>
<dbReference type="STRING" id="1227492.C482_05516"/>
<comment type="cofactor">
    <cofactor evidence="8">
        <name>Mg(2+)</name>
        <dbReference type="ChEBI" id="CHEBI:18420"/>
    </cofactor>
</comment>